<gene>
    <name evidence="2" type="ORF">PG996_013013</name>
</gene>
<evidence type="ECO:0000313" key="3">
    <source>
        <dbReference type="Proteomes" id="UP001446871"/>
    </source>
</evidence>
<evidence type="ECO:0000256" key="1">
    <source>
        <dbReference type="SAM" id="SignalP"/>
    </source>
</evidence>
<organism evidence="2 3">
    <name type="scientific">Apiospora saccharicola</name>
    <dbReference type="NCBI Taxonomy" id="335842"/>
    <lineage>
        <taxon>Eukaryota</taxon>
        <taxon>Fungi</taxon>
        <taxon>Dikarya</taxon>
        <taxon>Ascomycota</taxon>
        <taxon>Pezizomycotina</taxon>
        <taxon>Sordariomycetes</taxon>
        <taxon>Xylariomycetidae</taxon>
        <taxon>Amphisphaeriales</taxon>
        <taxon>Apiosporaceae</taxon>
        <taxon>Apiospora</taxon>
    </lineage>
</organism>
<feature type="chain" id="PRO_5046184442" evidence="1">
    <location>
        <begin position="22"/>
        <end position="117"/>
    </location>
</feature>
<accession>A0ABR1U491</accession>
<proteinExistence type="predicted"/>
<protein>
    <submittedName>
        <fullName evidence="2">Uncharacterized protein</fullName>
    </submittedName>
</protein>
<reference evidence="2 3" key="1">
    <citation type="submission" date="2023-01" db="EMBL/GenBank/DDBJ databases">
        <title>Analysis of 21 Apiospora genomes using comparative genomics revels a genus with tremendous synthesis potential of carbohydrate active enzymes and secondary metabolites.</title>
        <authorList>
            <person name="Sorensen T."/>
        </authorList>
    </citation>
    <scope>NUCLEOTIDE SEQUENCE [LARGE SCALE GENOMIC DNA]</scope>
    <source>
        <strain evidence="2 3">CBS 83171</strain>
    </source>
</reference>
<evidence type="ECO:0000313" key="2">
    <source>
        <dbReference type="EMBL" id="KAK8053712.1"/>
    </source>
</evidence>
<feature type="signal peptide" evidence="1">
    <location>
        <begin position="1"/>
        <end position="21"/>
    </location>
</feature>
<keyword evidence="3" id="KW-1185">Reference proteome</keyword>
<dbReference type="Proteomes" id="UP001446871">
    <property type="component" value="Unassembled WGS sequence"/>
</dbReference>
<comment type="caution">
    <text evidence="2">The sequence shown here is derived from an EMBL/GenBank/DDBJ whole genome shotgun (WGS) entry which is preliminary data.</text>
</comment>
<dbReference type="EMBL" id="JAQQWM010000008">
    <property type="protein sequence ID" value="KAK8053712.1"/>
    <property type="molecule type" value="Genomic_DNA"/>
</dbReference>
<name>A0ABR1U491_9PEZI</name>
<sequence length="117" mass="12469">MQFSVVYTVTLFVATASMASATVYQGIRTGVDGSTSQVAWTNGTPDPCSLFTKIVDGTGSPCGQDFFVDGGNGPFRLLNCGVGDPVLERGGEFNAVCKYEPTTINCPNSHIQQNWFC</sequence>
<keyword evidence="1" id="KW-0732">Signal</keyword>